<dbReference type="PANTHER" id="PTHR18895:SF74">
    <property type="entry name" value="MTRF1L RELEASE FACTOR GLUTAMINE METHYLTRANSFERASE"/>
    <property type="match status" value="1"/>
</dbReference>
<dbReference type="PANTHER" id="PTHR18895">
    <property type="entry name" value="HEMK METHYLTRANSFERASE"/>
    <property type="match status" value="1"/>
</dbReference>
<dbReference type="NCBIfam" id="TIGR00536">
    <property type="entry name" value="hemK_fam"/>
    <property type="match status" value="1"/>
</dbReference>
<dbReference type="InterPro" id="IPR050320">
    <property type="entry name" value="N5-glutamine_MTase"/>
</dbReference>
<dbReference type="InterPro" id="IPR040758">
    <property type="entry name" value="PrmC_N"/>
</dbReference>
<name>A0A2N2DYD4_9BACT</name>
<gene>
    <name evidence="5" type="ORF">CVU83_03000</name>
</gene>
<dbReference type="Gene3D" id="1.10.8.10">
    <property type="entry name" value="DNA helicase RuvA subunit, C-terminal domain"/>
    <property type="match status" value="1"/>
</dbReference>
<protein>
    <recommendedName>
        <fullName evidence="4">Release factor glutamine methyltransferase N-terminal domain-containing protein</fullName>
    </recommendedName>
</protein>
<evidence type="ECO:0000313" key="5">
    <source>
        <dbReference type="EMBL" id="PKM87461.1"/>
    </source>
</evidence>
<dbReference type="GO" id="GO:0032259">
    <property type="term" value="P:methylation"/>
    <property type="evidence" value="ECO:0007669"/>
    <property type="project" value="UniProtKB-KW"/>
</dbReference>
<reference evidence="5 6" key="1">
    <citation type="journal article" date="2017" name="ISME J.">
        <title>Potential for microbial H2 and metal transformations associated with novel bacteria and archaea in deep terrestrial subsurface sediments.</title>
        <authorList>
            <person name="Hernsdorf A.W."/>
            <person name="Amano Y."/>
            <person name="Miyakawa K."/>
            <person name="Ise K."/>
            <person name="Suzuki Y."/>
            <person name="Anantharaman K."/>
            <person name="Probst A."/>
            <person name="Burstein D."/>
            <person name="Thomas B.C."/>
            <person name="Banfield J.F."/>
        </authorList>
    </citation>
    <scope>NUCLEOTIDE SEQUENCE [LARGE SCALE GENOMIC DNA]</scope>
    <source>
        <strain evidence="5">HGW-Falkowbacteria-2</strain>
    </source>
</reference>
<keyword evidence="1" id="KW-0489">Methyltransferase</keyword>
<dbReference type="EMBL" id="PHAH01000043">
    <property type="protein sequence ID" value="PKM87461.1"/>
    <property type="molecule type" value="Genomic_DNA"/>
</dbReference>
<proteinExistence type="predicted"/>
<evidence type="ECO:0000313" key="6">
    <source>
        <dbReference type="Proteomes" id="UP000233325"/>
    </source>
</evidence>
<dbReference type="Gene3D" id="3.40.50.150">
    <property type="entry name" value="Vaccinia Virus protein VP39"/>
    <property type="match status" value="1"/>
</dbReference>
<dbReference type="Pfam" id="PF17827">
    <property type="entry name" value="PrmC_N"/>
    <property type="match status" value="1"/>
</dbReference>
<feature type="domain" description="Release factor glutamine methyltransferase N-terminal" evidence="4">
    <location>
        <begin position="6"/>
        <end position="67"/>
    </location>
</feature>
<dbReference type="AlphaFoldDB" id="A0A2N2DYD4"/>
<keyword evidence="3" id="KW-0949">S-adenosyl-L-methionine</keyword>
<evidence type="ECO:0000256" key="1">
    <source>
        <dbReference type="ARBA" id="ARBA00022603"/>
    </source>
</evidence>
<organism evidence="5 6">
    <name type="scientific">Candidatus Falkowbacteria bacterium HGW-Falkowbacteria-2</name>
    <dbReference type="NCBI Taxonomy" id="2013769"/>
    <lineage>
        <taxon>Bacteria</taxon>
        <taxon>Candidatus Falkowiibacteriota</taxon>
    </lineage>
</organism>
<dbReference type="SUPFAM" id="SSF53335">
    <property type="entry name" value="S-adenosyl-L-methionine-dependent methyltransferases"/>
    <property type="match status" value="1"/>
</dbReference>
<evidence type="ECO:0000256" key="2">
    <source>
        <dbReference type="ARBA" id="ARBA00022679"/>
    </source>
</evidence>
<keyword evidence="2" id="KW-0808">Transferase</keyword>
<accession>A0A2N2DYD4</accession>
<comment type="caution">
    <text evidence="5">The sequence shown here is derived from an EMBL/GenBank/DDBJ whole genome shotgun (WGS) entry which is preliminary data.</text>
</comment>
<evidence type="ECO:0000256" key="3">
    <source>
        <dbReference type="ARBA" id="ARBA00022691"/>
    </source>
</evidence>
<dbReference type="Proteomes" id="UP000233325">
    <property type="component" value="Unassembled WGS sequence"/>
</dbReference>
<evidence type="ECO:0000259" key="4">
    <source>
        <dbReference type="Pfam" id="PF17827"/>
    </source>
</evidence>
<sequence length="285" mass="31838">MENVASYLKVNGDFPRETLSLLVFVCKRDESWILAHPEYKLTTLEKKQLNSLLKSLRTGQPLAYLRGYQDFHNYRFVVSPSVLIPRPESETIIEAGLNFAATHEPAFFVDLGTGSGALILTLSNEIKRINPKKYKNSHFLAGDISAPALIVAKKNAKKLDFSAKVSFKRGNLILPFLATLKNASRPLFIAANLPYLTPTEAKTETSIAYEPKLALVGGRDGLSLYRQLLKQMSALKAHHFYLIMEINPHQEGTLLAVAKRVFPKASIQKVPDLSGRTRFISIENI</sequence>
<dbReference type="InterPro" id="IPR004556">
    <property type="entry name" value="HemK-like"/>
</dbReference>
<dbReference type="GO" id="GO:0008276">
    <property type="term" value="F:protein methyltransferase activity"/>
    <property type="evidence" value="ECO:0007669"/>
    <property type="project" value="InterPro"/>
</dbReference>
<dbReference type="InterPro" id="IPR029063">
    <property type="entry name" value="SAM-dependent_MTases_sf"/>
</dbReference>